<dbReference type="STRING" id="1308866.J416_01034"/>
<proteinExistence type="predicted"/>
<organism evidence="7 8">
    <name type="scientific">Gracilibacillus halophilus YIM-C55.5</name>
    <dbReference type="NCBI Taxonomy" id="1308866"/>
    <lineage>
        <taxon>Bacteria</taxon>
        <taxon>Bacillati</taxon>
        <taxon>Bacillota</taxon>
        <taxon>Bacilli</taxon>
        <taxon>Bacillales</taxon>
        <taxon>Bacillaceae</taxon>
        <taxon>Gracilibacillus</taxon>
    </lineage>
</organism>
<dbReference type="InterPro" id="IPR036759">
    <property type="entry name" value="TPK_catalytic_sf"/>
</dbReference>
<dbReference type="Pfam" id="PF04263">
    <property type="entry name" value="TPK_catalytic"/>
    <property type="match status" value="1"/>
</dbReference>
<dbReference type="NCBIfam" id="TIGR01378">
    <property type="entry name" value="thi_PPkinase"/>
    <property type="match status" value="1"/>
</dbReference>
<dbReference type="GO" id="GO:0016301">
    <property type="term" value="F:kinase activity"/>
    <property type="evidence" value="ECO:0007669"/>
    <property type="project" value="UniProtKB-KW"/>
</dbReference>
<dbReference type="PANTHER" id="PTHR41299:SF1">
    <property type="entry name" value="THIAMINE PYROPHOSPHOKINASE"/>
    <property type="match status" value="1"/>
</dbReference>
<dbReference type="GO" id="GO:0005524">
    <property type="term" value="F:ATP binding"/>
    <property type="evidence" value="ECO:0007669"/>
    <property type="project" value="UniProtKB-KW"/>
</dbReference>
<keyword evidence="2" id="KW-0547">Nucleotide-binding</keyword>
<dbReference type="Gene3D" id="3.40.50.10240">
    <property type="entry name" value="Thiamin pyrophosphokinase, catalytic domain"/>
    <property type="match status" value="1"/>
</dbReference>
<dbReference type="RefSeq" id="WP_003463012.1">
    <property type="nucleotide sequence ID" value="NZ_APML01000004.1"/>
</dbReference>
<dbReference type="GO" id="GO:0004788">
    <property type="term" value="F:thiamine diphosphokinase activity"/>
    <property type="evidence" value="ECO:0007669"/>
    <property type="project" value="UniProtKB-UniRule"/>
</dbReference>
<evidence type="ECO:0000313" key="7">
    <source>
        <dbReference type="EMBL" id="ENH98280.1"/>
    </source>
</evidence>
<gene>
    <name evidence="7" type="ORF">J416_01034</name>
</gene>
<dbReference type="InterPro" id="IPR036371">
    <property type="entry name" value="TPK_B1-bd_sf"/>
</dbReference>
<dbReference type="eggNOG" id="COG1564">
    <property type="taxonomic scope" value="Bacteria"/>
</dbReference>
<dbReference type="InterPro" id="IPR053149">
    <property type="entry name" value="TPK"/>
</dbReference>
<dbReference type="InterPro" id="IPR006282">
    <property type="entry name" value="Thi_PPkinase"/>
</dbReference>
<keyword evidence="8" id="KW-1185">Reference proteome</keyword>
<accession>N4WV80</accession>
<dbReference type="OrthoDB" id="9804377at2"/>
<evidence type="ECO:0000259" key="6">
    <source>
        <dbReference type="SMART" id="SM00983"/>
    </source>
</evidence>
<dbReference type="Pfam" id="PF04265">
    <property type="entry name" value="TPK_B1_binding"/>
    <property type="match status" value="1"/>
</dbReference>
<keyword evidence="3" id="KW-0418">Kinase</keyword>
<evidence type="ECO:0000256" key="4">
    <source>
        <dbReference type="ARBA" id="ARBA00022840"/>
    </source>
</evidence>
<dbReference type="GO" id="GO:0006772">
    <property type="term" value="P:thiamine metabolic process"/>
    <property type="evidence" value="ECO:0007669"/>
    <property type="project" value="UniProtKB-UniRule"/>
</dbReference>
<keyword evidence="4" id="KW-0067">ATP-binding</keyword>
<feature type="domain" description="Thiamin pyrophosphokinase thiamin-binding" evidence="6">
    <location>
        <begin position="142"/>
        <end position="208"/>
    </location>
</feature>
<dbReference type="AlphaFoldDB" id="N4WV80"/>
<reference evidence="7 8" key="1">
    <citation type="submission" date="2013-03" db="EMBL/GenBank/DDBJ databases">
        <title>Draft genome sequence of Gracibacillus halophilus YIM-C55.5, a moderately halophilic and thermophilic organism from the Xiaochaidamu salt lake.</title>
        <authorList>
            <person name="Sugumar T."/>
            <person name="Polireddy D.R."/>
            <person name="Antony A."/>
            <person name="Madhava Y.R."/>
            <person name="Sivakumar N."/>
        </authorList>
    </citation>
    <scope>NUCLEOTIDE SEQUENCE [LARGE SCALE GENOMIC DNA]</scope>
    <source>
        <strain evidence="7 8">YIM-C55.5</strain>
    </source>
</reference>
<dbReference type="SMART" id="SM00983">
    <property type="entry name" value="TPK_B1_binding"/>
    <property type="match status" value="1"/>
</dbReference>
<keyword evidence="1" id="KW-0808">Transferase</keyword>
<dbReference type="GO" id="GO:0009229">
    <property type="term" value="P:thiamine diphosphate biosynthetic process"/>
    <property type="evidence" value="ECO:0007669"/>
    <property type="project" value="InterPro"/>
</dbReference>
<protein>
    <recommendedName>
        <fullName evidence="5">Thiamine diphosphokinase</fullName>
        <ecNumber evidence="5">2.7.6.2</ecNumber>
    </recommendedName>
</protein>
<evidence type="ECO:0000256" key="5">
    <source>
        <dbReference type="NCBIfam" id="TIGR01378"/>
    </source>
</evidence>
<dbReference type="EC" id="2.7.6.2" evidence="5"/>
<dbReference type="GO" id="GO:0030975">
    <property type="term" value="F:thiamine binding"/>
    <property type="evidence" value="ECO:0007669"/>
    <property type="project" value="InterPro"/>
</dbReference>
<dbReference type="InterPro" id="IPR007373">
    <property type="entry name" value="Thiamin_PyroPKinase_B1-bd"/>
</dbReference>
<sequence length="213" mass="24102">MTTVAIVAGGPFDALADLRKYEREVDVWIGADLGATYITQNHLRLALAIGDFDSITKEDISRVEHEAERIEKYPMEKDETDLELAIQAGLSYQPTRLFLFGITGGRLDHELANIQLLYRLLMKGIEPVLVDHLNQLTIHQPGIHHVRKSAYDQKFSFLPFTETVKNLSLEGFYYPLVNQTIHWGTTLCISNQLIAETGTFSFHDGILIMIKSL</sequence>
<evidence type="ECO:0000256" key="2">
    <source>
        <dbReference type="ARBA" id="ARBA00022741"/>
    </source>
</evidence>
<dbReference type="PANTHER" id="PTHR41299">
    <property type="entry name" value="THIAMINE PYROPHOSPHOKINASE"/>
    <property type="match status" value="1"/>
</dbReference>
<dbReference type="Proteomes" id="UP000012283">
    <property type="component" value="Unassembled WGS sequence"/>
</dbReference>
<dbReference type="SUPFAM" id="SSF63999">
    <property type="entry name" value="Thiamin pyrophosphokinase, catalytic domain"/>
    <property type="match status" value="1"/>
</dbReference>
<dbReference type="SUPFAM" id="SSF63862">
    <property type="entry name" value="Thiamin pyrophosphokinase, substrate-binding domain"/>
    <property type="match status" value="1"/>
</dbReference>
<dbReference type="CDD" id="cd07995">
    <property type="entry name" value="TPK"/>
    <property type="match status" value="1"/>
</dbReference>
<evidence type="ECO:0000256" key="1">
    <source>
        <dbReference type="ARBA" id="ARBA00022679"/>
    </source>
</evidence>
<comment type="caution">
    <text evidence="7">The sequence shown here is derived from an EMBL/GenBank/DDBJ whole genome shotgun (WGS) entry which is preliminary data.</text>
</comment>
<dbReference type="InterPro" id="IPR007371">
    <property type="entry name" value="TPK_catalytic"/>
</dbReference>
<evidence type="ECO:0000313" key="8">
    <source>
        <dbReference type="Proteomes" id="UP000012283"/>
    </source>
</evidence>
<dbReference type="PATRIC" id="fig|1308866.3.peg.209"/>
<evidence type="ECO:0000256" key="3">
    <source>
        <dbReference type="ARBA" id="ARBA00022777"/>
    </source>
</evidence>
<name>N4WV80_9BACI</name>
<dbReference type="EMBL" id="APML01000004">
    <property type="protein sequence ID" value="ENH98280.1"/>
    <property type="molecule type" value="Genomic_DNA"/>
</dbReference>